<proteinExistence type="predicted"/>
<feature type="region of interest" description="Disordered" evidence="1">
    <location>
        <begin position="213"/>
        <end position="236"/>
    </location>
</feature>
<accession>A0ABU6WVU6</accession>
<sequence>MNPPPVSYDETLRTYQQESRELREAHKSTEARLNNLTELLHKFARQMEVNNQPPSNSNPLPSQPLPNPKGGINMEIGSPDKEEKFFIATVYGGNEENPEDLPEKYANPGPHFVTYKVGKIYVPDCLCDPGASEDVIVKVGRLSIPTDFHVIRTSRSNNESNPQVLLGRPFLMTAGFKVNFYDETFSLEVGNIIEIFQPTRPPISQEERAITPRLKRIKRTPPELEKATERKKIPRQ</sequence>
<evidence type="ECO:0000313" key="2">
    <source>
        <dbReference type="EMBL" id="MED6189561.1"/>
    </source>
</evidence>
<evidence type="ECO:0000313" key="3">
    <source>
        <dbReference type="Proteomes" id="UP001341840"/>
    </source>
</evidence>
<feature type="region of interest" description="Disordered" evidence="1">
    <location>
        <begin position="43"/>
        <end position="72"/>
    </location>
</feature>
<dbReference type="PANTHER" id="PTHR33067">
    <property type="entry name" value="RNA-DIRECTED DNA POLYMERASE-RELATED"/>
    <property type="match status" value="1"/>
</dbReference>
<evidence type="ECO:0000256" key="1">
    <source>
        <dbReference type="SAM" id="MobiDB-lite"/>
    </source>
</evidence>
<dbReference type="PANTHER" id="PTHR33067:SF9">
    <property type="entry name" value="RNA-DIRECTED DNA POLYMERASE"/>
    <property type="match status" value="1"/>
</dbReference>
<comment type="caution">
    <text evidence="2">The sequence shown here is derived from an EMBL/GenBank/DDBJ whole genome shotgun (WGS) entry which is preliminary data.</text>
</comment>
<name>A0ABU6WVU6_9FABA</name>
<dbReference type="InterPro" id="IPR021109">
    <property type="entry name" value="Peptidase_aspartic_dom_sf"/>
</dbReference>
<feature type="compositionally biased region" description="Basic and acidic residues" evidence="1">
    <location>
        <begin position="220"/>
        <end position="236"/>
    </location>
</feature>
<dbReference type="Proteomes" id="UP001341840">
    <property type="component" value="Unassembled WGS sequence"/>
</dbReference>
<dbReference type="EMBL" id="JASCZI010183612">
    <property type="protein sequence ID" value="MED6189561.1"/>
    <property type="molecule type" value="Genomic_DNA"/>
</dbReference>
<gene>
    <name evidence="2" type="ORF">PIB30_097199</name>
</gene>
<keyword evidence="3" id="KW-1185">Reference proteome</keyword>
<reference evidence="2 3" key="1">
    <citation type="journal article" date="2023" name="Plants (Basel)">
        <title>Bridging the Gap: Combining Genomics and Transcriptomics Approaches to Understand Stylosanthes scabra, an Orphan Legume from the Brazilian Caatinga.</title>
        <authorList>
            <person name="Ferreira-Neto J.R.C."/>
            <person name="da Silva M.D."/>
            <person name="Binneck E."/>
            <person name="de Melo N.F."/>
            <person name="da Silva R.H."/>
            <person name="de Melo A.L.T.M."/>
            <person name="Pandolfi V."/>
            <person name="Bustamante F.O."/>
            <person name="Brasileiro-Vidal A.C."/>
            <person name="Benko-Iseppon A.M."/>
        </authorList>
    </citation>
    <scope>NUCLEOTIDE SEQUENCE [LARGE SCALE GENOMIC DNA]</scope>
    <source>
        <tissue evidence="2">Leaves</tissue>
    </source>
</reference>
<feature type="compositionally biased region" description="Low complexity" evidence="1">
    <location>
        <begin position="50"/>
        <end position="60"/>
    </location>
</feature>
<protein>
    <submittedName>
        <fullName evidence="2">Uncharacterized protein</fullName>
    </submittedName>
</protein>
<organism evidence="2 3">
    <name type="scientific">Stylosanthes scabra</name>
    <dbReference type="NCBI Taxonomy" id="79078"/>
    <lineage>
        <taxon>Eukaryota</taxon>
        <taxon>Viridiplantae</taxon>
        <taxon>Streptophyta</taxon>
        <taxon>Embryophyta</taxon>
        <taxon>Tracheophyta</taxon>
        <taxon>Spermatophyta</taxon>
        <taxon>Magnoliopsida</taxon>
        <taxon>eudicotyledons</taxon>
        <taxon>Gunneridae</taxon>
        <taxon>Pentapetalae</taxon>
        <taxon>rosids</taxon>
        <taxon>fabids</taxon>
        <taxon>Fabales</taxon>
        <taxon>Fabaceae</taxon>
        <taxon>Papilionoideae</taxon>
        <taxon>50 kb inversion clade</taxon>
        <taxon>dalbergioids sensu lato</taxon>
        <taxon>Dalbergieae</taxon>
        <taxon>Pterocarpus clade</taxon>
        <taxon>Stylosanthes</taxon>
    </lineage>
</organism>
<dbReference type="Gene3D" id="2.40.70.10">
    <property type="entry name" value="Acid Proteases"/>
    <property type="match status" value="1"/>
</dbReference>